<gene>
    <name evidence="4" type="ORF">CTI12_AA206630</name>
</gene>
<dbReference type="GO" id="GO:0016746">
    <property type="term" value="F:acyltransferase activity"/>
    <property type="evidence" value="ECO:0007669"/>
    <property type="project" value="UniProtKB-KW"/>
</dbReference>
<dbReference type="AlphaFoldDB" id="A0A2U1P0L4"/>
<evidence type="ECO:0000256" key="2">
    <source>
        <dbReference type="ARBA" id="ARBA00022679"/>
    </source>
</evidence>
<comment type="caution">
    <text evidence="4">The sequence shown here is derived from an EMBL/GenBank/DDBJ whole genome shotgun (WGS) entry which is preliminary data.</text>
</comment>
<sequence length="459" mass="51817">MTMLSSLVRFGRRQLHTIVSREIVKPSSPTPSHLKTFNLSLFDQLAPDAYLPMVIFYPNYSNIDLDSRLKLLDMKKSLSQTLTQYYPFAGRVAKITPSFIDCNDDGIEFLEAQNDKPMTDFMLNMQHEDLDQLIPNGQLWSKLNHTFEDFEKDKASLLAVQVNQFACGGIAVAVSLSHKIADGSSWCNFINDWAIMTRLRSCEQKYVVSPINPYFISVKATNLNYQGISLDKSRDNCVTRSFLFPGTKLNDLKLKVMAMTADSEQPIINPTRLEVLNWLLYRCALRAASKSKSGSFKPTGFVMVTNIRNKMIESLPKTTIGNFYNLPVFSTTDDPNDITPNSFISQFKKLKTDIQGIKNIESEFEILQTMSLDSVIEEEQRKVDDYYVSTTICTYPLYGIDFGWGKPLKASVAGTFCNNSFLAVDARNGGGIEVFVGLGKQDMPFFQKDPELLSFCESI</sequence>
<evidence type="ECO:0000256" key="1">
    <source>
        <dbReference type="ARBA" id="ARBA00009861"/>
    </source>
</evidence>
<keyword evidence="5" id="KW-1185">Reference proteome</keyword>
<name>A0A2U1P0L4_ARTAN</name>
<keyword evidence="2 4" id="KW-0808">Transferase</keyword>
<evidence type="ECO:0000313" key="5">
    <source>
        <dbReference type="Proteomes" id="UP000245207"/>
    </source>
</evidence>
<comment type="similarity">
    <text evidence="1">Belongs to the plant acyltransferase family.</text>
</comment>
<organism evidence="4 5">
    <name type="scientific">Artemisia annua</name>
    <name type="common">Sweet wormwood</name>
    <dbReference type="NCBI Taxonomy" id="35608"/>
    <lineage>
        <taxon>Eukaryota</taxon>
        <taxon>Viridiplantae</taxon>
        <taxon>Streptophyta</taxon>
        <taxon>Embryophyta</taxon>
        <taxon>Tracheophyta</taxon>
        <taxon>Spermatophyta</taxon>
        <taxon>Magnoliopsida</taxon>
        <taxon>eudicotyledons</taxon>
        <taxon>Gunneridae</taxon>
        <taxon>Pentapetalae</taxon>
        <taxon>asterids</taxon>
        <taxon>campanulids</taxon>
        <taxon>Asterales</taxon>
        <taxon>Asteraceae</taxon>
        <taxon>Asteroideae</taxon>
        <taxon>Anthemideae</taxon>
        <taxon>Artemisiinae</taxon>
        <taxon>Artemisia</taxon>
    </lineage>
</organism>
<accession>A0A2U1P0L4</accession>
<protein>
    <submittedName>
        <fullName evidence="4">Transferase, Chloramphenicol acetyltransferase-like domain protein</fullName>
    </submittedName>
</protein>
<evidence type="ECO:0000313" key="4">
    <source>
        <dbReference type="EMBL" id="PWA79315.1"/>
    </source>
</evidence>
<proteinExistence type="inferred from homology"/>
<dbReference type="Gene3D" id="3.30.559.10">
    <property type="entry name" value="Chloramphenicol acetyltransferase-like domain"/>
    <property type="match status" value="2"/>
</dbReference>
<dbReference type="PANTHER" id="PTHR31623">
    <property type="entry name" value="F21J9.9"/>
    <property type="match status" value="1"/>
</dbReference>
<dbReference type="OrthoDB" id="671439at2759"/>
<keyword evidence="3" id="KW-0012">Acyltransferase</keyword>
<dbReference type="STRING" id="35608.A0A2U1P0L4"/>
<reference evidence="4 5" key="1">
    <citation type="journal article" date="2018" name="Mol. Plant">
        <title>The genome of Artemisia annua provides insight into the evolution of Asteraceae family and artemisinin biosynthesis.</title>
        <authorList>
            <person name="Shen Q."/>
            <person name="Zhang L."/>
            <person name="Liao Z."/>
            <person name="Wang S."/>
            <person name="Yan T."/>
            <person name="Shi P."/>
            <person name="Liu M."/>
            <person name="Fu X."/>
            <person name="Pan Q."/>
            <person name="Wang Y."/>
            <person name="Lv Z."/>
            <person name="Lu X."/>
            <person name="Zhang F."/>
            <person name="Jiang W."/>
            <person name="Ma Y."/>
            <person name="Chen M."/>
            <person name="Hao X."/>
            <person name="Li L."/>
            <person name="Tang Y."/>
            <person name="Lv G."/>
            <person name="Zhou Y."/>
            <person name="Sun X."/>
            <person name="Brodelius P.E."/>
            <person name="Rose J.K.C."/>
            <person name="Tang K."/>
        </authorList>
    </citation>
    <scope>NUCLEOTIDE SEQUENCE [LARGE SCALE GENOMIC DNA]</scope>
    <source>
        <strain evidence="5">cv. Huhao1</strain>
        <tissue evidence="4">Leaf</tissue>
    </source>
</reference>
<dbReference type="Pfam" id="PF02458">
    <property type="entry name" value="Transferase"/>
    <property type="match status" value="1"/>
</dbReference>
<evidence type="ECO:0000256" key="3">
    <source>
        <dbReference type="ARBA" id="ARBA00023315"/>
    </source>
</evidence>
<dbReference type="EMBL" id="PKPP01001872">
    <property type="protein sequence ID" value="PWA79315.1"/>
    <property type="molecule type" value="Genomic_DNA"/>
</dbReference>
<dbReference type="Proteomes" id="UP000245207">
    <property type="component" value="Unassembled WGS sequence"/>
</dbReference>
<dbReference type="PANTHER" id="PTHR31623:SF118">
    <property type="entry name" value="BAHD ACYLTRANSFERASE"/>
    <property type="match status" value="1"/>
</dbReference>
<dbReference type="InterPro" id="IPR023213">
    <property type="entry name" value="CAT-like_dom_sf"/>
</dbReference>